<accession>A0A6V7VZK3</accession>
<sequence length="191" mass="22645">MITMKNSFGFNIFPHWLEGIENDYTNIYPPKVTNLDNWDPSNQTMINFIYQYKDINEELNLQDCQELYSKCMDDRGYNQFLPFYFYFKKLGEELQIKLEQYLINPFLTEKDYEGFRIQMFKHYMERDLYINYNVFLPQKRSNITVHMVEYCRKSGFIGKPKNATGSTSGHGGGHSQGTKHGRSHDGYPGNY</sequence>
<organism evidence="2 3">
    <name type="scientific">Meloidogyne enterolobii</name>
    <name type="common">Root-knot nematode worm</name>
    <name type="synonym">Meloidogyne mayaguensis</name>
    <dbReference type="NCBI Taxonomy" id="390850"/>
    <lineage>
        <taxon>Eukaryota</taxon>
        <taxon>Metazoa</taxon>
        <taxon>Ecdysozoa</taxon>
        <taxon>Nematoda</taxon>
        <taxon>Chromadorea</taxon>
        <taxon>Rhabditida</taxon>
        <taxon>Tylenchina</taxon>
        <taxon>Tylenchomorpha</taxon>
        <taxon>Tylenchoidea</taxon>
        <taxon>Meloidogynidae</taxon>
        <taxon>Meloidogyninae</taxon>
        <taxon>Meloidogyne</taxon>
    </lineage>
</organism>
<dbReference type="EMBL" id="CAJEWN010000366">
    <property type="protein sequence ID" value="CAD2180283.1"/>
    <property type="molecule type" value="Genomic_DNA"/>
</dbReference>
<evidence type="ECO:0000256" key="1">
    <source>
        <dbReference type="SAM" id="MobiDB-lite"/>
    </source>
</evidence>
<gene>
    <name evidence="2" type="ORF">MENT_LOCUS32347</name>
</gene>
<feature type="region of interest" description="Disordered" evidence="1">
    <location>
        <begin position="162"/>
        <end position="191"/>
    </location>
</feature>
<evidence type="ECO:0000313" key="2">
    <source>
        <dbReference type="EMBL" id="CAD2180283.1"/>
    </source>
</evidence>
<dbReference type="Proteomes" id="UP000580250">
    <property type="component" value="Unassembled WGS sequence"/>
</dbReference>
<protein>
    <submittedName>
        <fullName evidence="2">Uncharacterized protein</fullName>
    </submittedName>
</protein>
<evidence type="ECO:0000313" key="3">
    <source>
        <dbReference type="Proteomes" id="UP000580250"/>
    </source>
</evidence>
<comment type="caution">
    <text evidence="2">The sequence shown here is derived from an EMBL/GenBank/DDBJ whole genome shotgun (WGS) entry which is preliminary data.</text>
</comment>
<dbReference type="AlphaFoldDB" id="A0A6V7VZK3"/>
<reference evidence="2 3" key="1">
    <citation type="submission" date="2020-08" db="EMBL/GenBank/DDBJ databases">
        <authorList>
            <person name="Koutsovoulos G."/>
            <person name="Danchin GJ E."/>
        </authorList>
    </citation>
    <scope>NUCLEOTIDE SEQUENCE [LARGE SCALE GENOMIC DNA]</scope>
</reference>
<proteinExistence type="predicted"/>
<name>A0A6V7VZK3_MELEN</name>